<dbReference type="EMBL" id="LAZR01000116">
    <property type="protein sequence ID" value="KKN89689.1"/>
    <property type="molecule type" value="Genomic_DNA"/>
</dbReference>
<evidence type="ECO:0000313" key="1">
    <source>
        <dbReference type="EMBL" id="KKN89689.1"/>
    </source>
</evidence>
<comment type="caution">
    <text evidence="1">The sequence shown here is derived from an EMBL/GenBank/DDBJ whole genome shotgun (WGS) entry which is preliminary data.</text>
</comment>
<name>A0A0F9UDE4_9ZZZZ</name>
<organism evidence="1">
    <name type="scientific">marine sediment metagenome</name>
    <dbReference type="NCBI Taxonomy" id="412755"/>
    <lineage>
        <taxon>unclassified sequences</taxon>
        <taxon>metagenomes</taxon>
        <taxon>ecological metagenomes</taxon>
    </lineage>
</organism>
<sequence>MSHDNRLCPRCEALAVMFSDHEVNNTTGMGLRCANRCGWILTMKDVQKRLDDAIESLRWLVHLHSGVSKSGGKPNSDEWAEAISVACSELNRAE</sequence>
<protein>
    <submittedName>
        <fullName evidence="1">Uncharacterized protein</fullName>
    </submittedName>
</protein>
<proteinExistence type="predicted"/>
<gene>
    <name evidence="1" type="ORF">LCGC14_0235350</name>
</gene>
<accession>A0A0F9UDE4</accession>
<reference evidence="1" key="1">
    <citation type="journal article" date="2015" name="Nature">
        <title>Complex archaea that bridge the gap between prokaryotes and eukaryotes.</title>
        <authorList>
            <person name="Spang A."/>
            <person name="Saw J.H."/>
            <person name="Jorgensen S.L."/>
            <person name="Zaremba-Niedzwiedzka K."/>
            <person name="Martijn J."/>
            <person name="Lind A.E."/>
            <person name="van Eijk R."/>
            <person name="Schleper C."/>
            <person name="Guy L."/>
            <person name="Ettema T.J."/>
        </authorList>
    </citation>
    <scope>NUCLEOTIDE SEQUENCE</scope>
</reference>
<dbReference type="AlphaFoldDB" id="A0A0F9UDE4"/>